<feature type="domain" description="Tryptophan synthase beta chain-like PALP" evidence="3">
    <location>
        <begin position="14"/>
        <end position="308"/>
    </location>
</feature>
<dbReference type="CDD" id="cd01561">
    <property type="entry name" value="CBS_like"/>
    <property type="match status" value="1"/>
</dbReference>
<gene>
    <name evidence="4" type="ORF">GT003_15245</name>
</gene>
<organism evidence="4 5">
    <name type="scientific">Paenibacillus sacheonensis</name>
    <dbReference type="NCBI Taxonomy" id="742054"/>
    <lineage>
        <taxon>Bacteria</taxon>
        <taxon>Bacillati</taxon>
        <taxon>Bacillota</taxon>
        <taxon>Bacilli</taxon>
        <taxon>Bacillales</taxon>
        <taxon>Paenibacillaceae</taxon>
        <taxon>Paenibacillus</taxon>
    </lineage>
</organism>
<protein>
    <submittedName>
        <fullName evidence="4">Pyridoxal-phosphate dependent enzyme</fullName>
    </submittedName>
</protein>
<dbReference type="RefSeq" id="WP_161699223.1">
    <property type="nucleotide sequence ID" value="NZ_JAAAMU010000007.1"/>
</dbReference>
<dbReference type="EMBL" id="JAAAMU010000007">
    <property type="protein sequence ID" value="NBC70355.1"/>
    <property type="molecule type" value="Genomic_DNA"/>
</dbReference>
<sequence length="321" mass="34289">MFDYRGIILDGAHQAIGSTPMVRLSRLTKEVEGEIYAKLEYLNPGFSKKDRIALQIIEEAELDGTLLPGQTVVEMTSGNTGTGLAIVCAVKGYPFVAVMSTGNSIERARMMRALGAEVVLVEQAAGSIPGQVSGEDLALVDAETLRIVQERGAFRADQFHHRGSVLAHELHTAEEIWEQTGGAFDVFVDFAGSGGTFAGCAGRLHAYKPAIRSYLVEPEGAPYLAGGTLTHPNHSLQGGGYSMALPLVDRSLIAGFLTVTDEESIAACRRLAREEGIFAGYSSGANVAAALQLLKSRERGARIVLTINDSGLKYLSTDLYP</sequence>
<evidence type="ECO:0000313" key="5">
    <source>
        <dbReference type="Proteomes" id="UP000558113"/>
    </source>
</evidence>
<comment type="cofactor">
    <cofactor evidence="1">
        <name>pyridoxal 5'-phosphate</name>
        <dbReference type="ChEBI" id="CHEBI:597326"/>
    </cofactor>
</comment>
<dbReference type="SUPFAM" id="SSF53686">
    <property type="entry name" value="Tryptophan synthase beta subunit-like PLP-dependent enzymes"/>
    <property type="match status" value="1"/>
</dbReference>
<evidence type="ECO:0000259" key="3">
    <source>
        <dbReference type="Pfam" id="PF00291"/>
    </source>
</evidence>
<accession>A0A7X4YPX3</accession>
<dbReference type="InterPro" id="IPR036052">
    <property type="entry name" value="TrpB-like_PALP_sf"/>
</dbReference>
<dbReference type="Proteomes" id="UP000558113">
    <property type="component" value="Unassembled WGS sequence"/>
</dbReference>
<name>A0A7X4YPX3_9BACL</name>
<dbReference type="AlphaFoldDB" id="A0A7X4YPX3"/>
<dbReference type="InterPro" id="IPR001926">
    <property type="entry name" value="TrpB-like_PALP"/>
</dbReference>
<comment type="caution">
    <text evidence="4">The sequence shown here is derived from an EMBL/GenBank/DDBJ whole genome shotgun (WGS) entry which is preliminary data.</text>
</comment>
<keyword evidence="5" id="KW-1185">Reference proteome</keyword>
<dbReference type="OrthoDB" id="9808024at2"/>
<reference evidence="4 5" key="1">
    <citation type="submission" date="2020-01" db="EMBL/GenBank/DDBJ databases">
        <title>Paenibacillus soybeanensis sp. nov. isolated from the nodules of soybean (Glycine max(L.) Merr).</title>
        <authorList>
            <person name="Wang H."/>
        </authorList>
    </citation>
    <scope>NUCLEOTIDE SEQUENCE [LARGE SCALE GENOMIC DNA]</scope>
    <source>
        <strain evidence="4 5">DSM 23054</strain>
    </source>
</reference>
<evidence type="ECO:0000313" key="4">
    <source>
        <dbReference type="EMBL" id="NBC70355.1"/>
    </source>
</evidence>
<dbReference type="Pfam" id="PF00291">
    <property type="entry name" value="PALP"/>
    <property type="match status" value="1"/>
</dbReference>
<dbReference type="InterPro" id="IPR050214">
    <property type="entry name" value="Cys_Synth/Cystath_Beta-Synth"/>
</dbReference>
<keyword evidence="2" id="KW-0663">Pyridoxal phosphate</keyword>
<proteinExistence type="predicted"/>
<dbReference type="Gene3D" id="3.40.50.1100">
    <property type="match status" value="2"/>
</dbReference>
<evidence type="ECO:0000256" key="1">
    <source>
        <dbReference type="ARBA" id="ARBA00001933"/>
    </source>
</evidence>
<dbReference type="PANTHER" id="PTHR10314">
    <property type="entry name" value="CYSTATHIONINE BETA-SYNTHASE"/>
    <property type="match status" value="1"/>
</dbReference>
<evidence type="ECO:0000256" key="2">
    <source>
        <dbReference type="ARBA" id="ARBA00022898"/>
    </source>
</evidence>
<dbReference type="GO" id="GO:1901605">
    <property type="term" value="P:alpha-amino acid metabolic process"/>
    <property type="evidence" value="ECO:0007669"/>
    <property type="project" value="UniProtKB-ARBA"/>
</dbReference>